<dbReference type="Proteomes" id="UP000199800">
    <property type="component" value="Unassembled WGS sequence"/>
</dbReference>
<dbReference type="SUPFAM" id="SSF102114">
    <property type="entry name" value="Radical SAM enzymes"/>
    <property type="match status" value="1"/>
</dbReference>
<feature type="domain" description="B12-binding" evidence="8">
    <location>
        <begin position="10"/>
        <end position="146"/>
    </location>
</feature>
<dbReference type="AlphaFoldDB" id="A0A1I0AE98"/>
<evidence type="ECO:0000256" key="7">
    <source>
        <dbReference type="ARBA" id="ARBA00023014"/>
    </source>
</evidence>
<dbReference type="OrthoDB" id="9801424at2"/>
<name>A0A1I0AE98_9FIRM</name>
<keyword evidence="7" id="KW-0411">Iron-sulfur</keyword>
<evidence type="ECO:0000256" key="3">
    <source>
        <dbReference type="ARBA" id="ARBA00022679"/>
    </source>
</evidence>
<dbReference type="InterPro" id="IPR023404">
    <property type="entry name" value="rSAM_horseshoe"/>
</dbReference>
<dbReference type="SUPFAM" id="SSF52242">
    <property type="entry name" value="Cobalamin (vitamin B12)-binding domain"/>
    <property type="match status" value="1"/>
</dbReference>
<dbReference type="InterPro" id="IPR051198">
    <property type="entry name" value="BchE-like"/>
</dbReference>
<keyword evidence="6" id="KW-0408">Iron</keyword>
<dbReference type="PANTHER" id="PTHR43409">
    <property type="entry name" value="ANAEROBIC MAGNESIUM-PROTOPORPHYRIN IX MONOMETHYL ESTER CYCLASE-RELATED"/>
    <property type="match status" value="1"/>
</dbReference>
<dbReference type="PANTHER" id="PTHR43409:SF7">
    <property type="entry name" value="BLL1977 PROTEIN"/>
    <property type="match status" value="1"/>
</dbReference>
<dbReference type="InterPro" id="IPR036724">
    <property type="entry name" value="Cobalamin-bd_sf"/>
</dbReference>
<keyword evidence="10" id="KW-1185">Reference proteome</keyword>
<evidence type="ECO:0000313" key="9">
    <source>
        <dbReference type="EMBL" id="SES92508.1"/>
    </source>
</evidence>
<proteinExistence type="predicted"/>
<dbReference type="Gene3D" id="3.80.30.20">
    <property type="entry name" value="tm_1862 like domain"/>
    <property type="match status" value="1"/>
</dbReference>
<dbReference type="EMBL" id="FOHN01000005">
    <property type="protein sequence ID" value="SES92508.1"/>
    <property type="molecule type" value="Genomic_DNA"/>
</dbReference>
<evidence type="ECO:0000256" key="2">
    <source>
        <dbReference type="ARBA" id="ARBA00022603"/>
    </source>
</evidence>
<dbReference type="SFLD" id="SFLDG01082">
    <property type="entry name" value="B12-binding_domain_containing"/>
    <property type="match status" value="1"/>
</dbReference>
<dbReference type="SFLD" id="SFLDG01123">
    <property type="entry name" value="methyltransferase_(Class_B)"/>
    <property type="match status" value="1"/>
</dbReference>
<dbReference type="GO" id="GO:0031419">
    <property type="term" value="F:cobalamin binding"/>
    <property type="evidence" value="ECO:0007669"/>
    <property type="project" value="InterPro"/>
</dbReference>
<dbReference type="STRING" id="29364.SAMN04487772_105111"/>
<dbReference type="RefSeq" id="WP_092477035.1">
    <property type="nucleotide sequence ID" value="NZ_FOHN01000005.1"/>
</dbReference>
<dbReference type="InterPro" id="IPR006638">
    <property type="entry name" value="Elp3/MiaA/NifB-like_rSAM"/>
</dbReference>
<dbReference type="PROSITE" id="PS51332">
    <property type="entry name" value="B12_BINDING"/>
    <property type="match status" value="1"/>
</dbReference>
<keyword evidence="4" id="KW-0949">S-adenosyl-L-methionine</keyword>
<dbReference type="InterPro" id="IPR034466">
    <property type="entry name" value="Methyltransferase_Class_B"/>
</dbReference>
<comment type="cofactor">
    <cofactor evidence="1">
        <name>[4Fe-4S] cluster</name>
        <dbReference type="ChEBI" id="CHEBI:49883"/>
    </cofactor>
</comment>
<evidence type="ECO:0000256" key="4">
    <source>
        <dbReference type="ARBA" id="ARBA00022691"/>
    </source>
</evidence>
<keyword evidence="2" id="KW-0489">Methyltransferase</keyword>
<evidence type="ECO:0000256" key="5">
    <source>
        <dbReference type="ARBA" id="ARBA00022723"/>
    </source>
</evidence>
<gene>
    <name evidence="9" type="ORF">SAMN04487772_105111</name>
</gene>
<evidence type="ECO:0000256" key="6">
    <source>
        <dbReference type="ARBA" id="ARBA00023004"/>
    </source>
</evidence>
<evidence type="ECO:0000313" key="10">
    <source>
        <dbReference type="Proteomes" id="UP000199800"/>
    </source>
</evidence>
<dbReference type="SFLD" id="SFLDS00029">
    <property type="entry name" value="Radical_SAM"/>
    <property type="match status" value="1"/>
</dbReference>
<dbReference type="InterPro" id="IPR006158">
    <property type="entry name" value="Cobalamin-bd"/>
</dbReference>
<dbReference type="Pfam" id="PF02310">
    <property type="entry name" value="B12-binding"/>
    <property type="match status" value="1"/>
</dbReference>
<dbReference type="GO" id="GO:0046872">
    <property type="term" value="F:metal ion binding"/>
    <property type="evidence" value="ECO:0007669"/>
    <property type="project" value="UniProtKB-KW"/>
</dbReference>
<evidence type="ECO:0000259" key="8">
    <source>
        <dbReference type="PROSITE" id="PS51332"/>
    </source>
</evidence>
<dbReference type="InterPro" id="IPR058240">
    <property type="entry name" value="rSAM_sf"/>
</dbReference>
<dbReference type="SMART" id="SM00729">
    <property type="entry name" value="Elp3"/>
    <property type="match status" value="1"/>
</dbReference>
<dbReference type="GO" id="GO:0003824">
    <property type="term" value="F:catalytic activity"/>
    <property type="evidence" value="ECO:0007669"/>
    <property type="project" value="InterPro"/>
</dbReference>
<sequence>MNILLFSVPIHPLVDRETMKLVPPLGIYILAGVLREHGHNVETYDHQFLLNFYETSWDTDVIDDMLENIDVVGISSNSFTWGLAKELLEIVKKRPNPPYVICGGVHPTFYDEYVLKTTKADAVILGDGEEAIVELVDAIEGKRTFEGIKNISYKKNNTVCQNGFKPFKKFFDYGTPAYDLIMEDVFFNVPVETSRGCYFQCEFCSILDAHNWRGLDVETAVKRIEYAGTITKKASIFDNVYIADNCFTADINRATEILRRIMSNDKSYKMHFEARCSDLLQGKHDFIKVINPERISSIQIGIESGYDRGLAKMKKGLKVDMIIECMENLKKIDCAKKTFLSFIIGLPWESREDCIKTIEFAKFLEEHYGALVGVSWWLPLKSSLTDEGNEYGIHIDASTYDNPLWPKEFDFISTSFKGLNKEDIIYLSENYSKYVKTIVDI</sequence>
<dbReference type="InterPro" id="IPR007197">
    <property type="entry name" value="rSAM"/>
</dbReference>
<evidence type="ECO:0000256" key="1">
    <source>
        <dbReference type="ARBA" id="ARBA00001966"/>
    </source>
</evidence>
<keyword evidence="5" id="KW-0479">Metal-binding</keyword>
<dbReference type="Pfam" id="PF04055">
    <property type="entry name" value="Radical_SAM"/>
    <property type="match status" value="1"/>
</dbReference>
<accession>A0A1I0AE98</accession>
<dbReference type="GO" id="GO:0051539">
    <property type="term" value="F:4 iron, 4 sulfur cluster binding"/>
    <property type="evidence" value="ECO:0007669"/>
    <property type="project" value="UniProtKB-KW"/>
</dbReference>
<keyword evidence="3" id="KW-0808">Transferase</keyword>
<reference evidence="9 10" key="1">
    <citation type="submission" date="2016-10" db="EMBL/GenBank/DDBJ databases">
        <authorList>
            <person name="de Groot N.N."/>
        </authorList>
    </citation>
    <scope>NUCLEOTIDE SEQUENCE [LARGE SCALE GENOMIC DNA]</scope>
    <source>
        <strain evidence="9 10">DSM 1801</strain>
    </source>
</reference>
<organism evidence="9 10">
    <name type="scientific">[Clostridium] polysaccharolyticum</name>
    <dbReference type="NCBI Taxonomy" id="29364"/>
    <lineage>
        <taxon>Bacteria</taxon>
        <taxon>Bacillati</taxon>
        <taxon>Bacillota</taxon>
        <taxon>Clostridia</taxon>
        <taxon>Lachnospirales</taxon>
        <taxon>Lachnospiraceae</taxon>
    </lineage>
</organism>
<dbReference type="Gene3D" id="3.40.50.280">
    <property type="entry name" value="Cobalamin-binding domain"/>
    <property type="match status" value="1"/>
</dbReference>
<protein>
    <submittedName>
        <fullName evidence="9">Radical SAM superfamily enzyme YgiQ, UPF0313 family</fullName>
    </submittedName>
</protein>
<dbReference type="CDD" id="cd02068">
    <property type="entry name" value="radical_SAM_B12_BD"/>
    <property type="match status" value="1"/>
</dbReference>